<dbReference type="PROSITE" id="PS51444">
    <property type="entry name" value="FH2"/>
    <property type="match status" value="1"/>
</dbReference>
<proteinExistence type="inferred from homology"/>
<feature type="compositionally biased region" description="Pro residues" evidence="4">
    <location>
        <begin position="796"/>
        <end position="815"/>
    </location>
</feature>
<name>A0A9D4YY96_CHLVU</name>
<reference evidence="7" key="2">
    <citation type="submission" date="2020-11" db="EMBL/GenBank/DDBJ databases">
        <authorList>
            <person name="Cecchin M."/>
            <person name="Marcolungo L."/>
            <person name="Rossato M."/>
            <person name="Girolomoni L."/>
            <person name="Cosentino E."/>
            <person name="Cuine S."/>
            <person name="Li-Beisson Y."/>
            <person name="Delledonne M."/>
            <person name="Ballottari M."/>
        </authorList>
    </citation>
    <scope>NUCLEOTIDE SEQUENCE</scope>
    <source>
        <strain evidence="7">211/11P</strain>
        <tissue evidence="7">Whole cell</tissue>
    </source>
</reference>
<protein>
    <recommendedName>
        <fullName evidence="3">Formin-like protein</fullName>
    </recommendedName>
</protein>
<feature type="compositionally biased region" description="Pro residues" evidence="4">
    <location>
        <begin position="760"/>
        <end position="773"/>
    </location>
</feature>
<dbReference type="InterPro" id="IPR029021">
    <property type="entry name" value="Prot-tyrosine_phosphatase-like"/>
</dbReference>
<dbReference type="GO" id="GO:0004721">
    <property type="term" value="F:phosphoprotein phosphatase activity"/>
    <property type="evidence" value="ECO:0007669"/>
    <property type="project" value="UniProtKB-KW"/>
</dbReference>
<feature type="compositionally biased region" description="Low complexity" evidence="4">
    <location>
        <begin position="512"/>
        <end position="539"/>
    </location>
</feature>
<dbReference type="PROSITE" id="PS51182">
    <property type="entry name" value="C2_TENSIN"/>
    <property type="match status" value="1"/>
</dbReference>
<dbReference type="InterPro" id="IPR014020">
    <property type="entry name" value="Tensin_C2-dom"/>
</dbReference>
<feature type="region of interest" description="Disordered" evidence="4">
    <location>
        <begin position="284"/>
        <end position="305"/>
    </location>
</feature>
<dbReference type="PANTHER" id="PTHR45733">
    <property type="entry name" value="FORMIN-J"/>
    <property type="match status" value="1"/>
</dbReference>
<feature type="region of interest" description="Disordered" evidence="4">
    <location>
        <begin position="183"/>
        <end position="233"/>
    </location>
</feature>
<dbReference type="SUPFAM" id="SSF101447">
    <property type="entry name" value="Formin homology 2 domain (FH2 domain)"/>
    <property type="match status" value="2"/>
</dbReference>
<feature type="compositionally biased region" description="Low complexity" evidence="4">
    <location>
        <begin position="563"/>
        <end position="596"/>
    </location>
</feature>
<comment type="similarity">
    <text evidence="1">Belongs to the formin-like family. Class-II subfamily.</text>
</comment>
<dbReference type="PANTHER" id="PTHR45733:SF8">
    <property type="entry name" value="FORMIN-J"/>
    <property type="match status" value="1"/>
</dbReference>
<feature type="region of interest" description="Disordered" evidence="4">
    <location>
        <begin position="1243"/>
        <end position="1283"/>
    </location>
</feature>
<accession>A0A9D4YY96</accession>
<feature type="compositionally biased region" description="Low complexity" evidence="4">
    <location>
        <begin position="1165"/>
        <end position="1190"/>
    </location>
</feature>
<feature type="compositionally biased region" description="Low complexity" evidence="4">
    <location>
        <begin position="1246"/>
        <end position="1283"/>
    </location>
</feature>
<organism evidence="7 8">
    <name type="scientific">Chlorella vulgaris</name>
    <name type="common">Green alga</name>
    <dbReference type="NCBI Taxonomy" id="3077"/>
    <lineage>
        <taxon>Eukaryota</taxon>
        <taxon>Viridiplantae</taxon>
        <taxon>Chlorophyta</taxon>
        <taxon>core chlorophytes</taxon>
        <taxon>Trebouxiophyceae</taxon>
        <taxon>Chlorellales</taxon>
        <taxon>Chlorellaceae</taxon>
        <taxon>Chlorella clade</taxon>
        <taxon>Chlorella</taxon>
    </lineage>
</organism>
<keyword evidence="8" id="KW-1185">Reference proteome</keyword>
<dbReference type="Gene3D" id="1.20.58.2220">
    <property type="entry name" value="Formin, FH2 domain"/>
    <property type="match status" value="2"/>
</dbReference>
<feature type="compositionally biased region" description="Gly residues" evidence="4">
    <location>
        <begin position="868"/>
        <end position="877"/>
    </location>
</feature>
<evidence type="ECO:0000256" key="3">
    <source>
        <dbReference type="RuleBase" id="RU361260"/>
    </source>
</evidence>
<feature type="compositionally biased region" description="Low complexity" evidence="4">
    <location>
        <begin position="711"/>
        <end position="722"/>
    </location>
</feature>
<feature type="compositionally biased region" description="Low complexity" evidence="4">
    <location>
        <begin position="295"/>
        <end position="305"/>
    </location>
</feature>
<dbReference type="InterPro" id="IPR015425">
    <property type="entry name" value="FH2_Formin"/>
</dbReference>
<feature type="domain" description="C2 tensin-type" evidence="5">
    <location>
        <begin position="262"/>
        <end position="425"/>
    </location>
</feature>
<feature type="compositionally biased region" description="Low complexity" evidence="4">
    <location>
        <begin position="1399"/>
        <end position="1412"/>
    </location>
</feature>
<dbReference type="SMART" id="SM00498">
    <property type="entry name" value="FH2"/>
    <property type="match status" value="1"/>
</dbReference>
<dbReference type="InterPro" id="IPR042201">
    <property type="entry name" value="FH2_Formin_sf"/>
</dbReference>
<feature type="compositionally biased region" description="Low complexity" evidence="4">
    <location>
        <begin position="649"/>
        <end position="685"/>
    </location>
</feature>
<feature type="compositionally biased region" description="Pro residues" evidence="4">
    <location>
        <begin position="847"/>
        <end position="861"/>
    </location>
</feature>
<dbReference type="EMBL" id="SIDB01000006">
    <property type="protein sequence ID" value="KAI3431749.1"/>
    <property type="molecule type" value="Genomic_DNA"/>
</dbReference>
<reference evidence="7" key="1">
    <citation type="journal article" date="2019" name="Plant J.">
        <title>Chlorella vulgaris genome assembly and annotation reveals the molecular basis for metabolic acclimation to high light conditions.</title>
        <authorList>
            <person name="Cecchin M."/>
            <person name="Marcolungo L."/>
            <person name="Rossato M."/>
            <person name="Girolomoni L."/>
            <person name="Cosentino E."/>
            <person name="Cuine S."/>
            <person name="Li-Beisson Y."/>
            <person name="Delledonne M."/>
            <person name="Ballottari M."/>
        </authorList>
    </citation>
    <scope>NUCLEOTIDE SEQUENCE</scope>
    <source>
        <strain evidence="7">211/11P</strain>
    </source>
</reference>
<keyword evidence="2" id="KW-0904">Protein phosphatase</keyword>
<feature type="region of interest" description="Disordered" evidence="4">
    <location>
        <begin position="424"/>
        <end position="450"/>
    </location>
</feature>
<keyword evidence="2" id="KW-0378">Hydrolase</keyword>
<feature type="region of interest" description="Disordered" evidence="4">
    <location>
        <begin position="502"/>
        <end position="609"/>
    </location>
</feature>
<evidence type="ECO:0000259" key="6">
    <source>
        <dbReference type="PROSITE" id="PS51444"/>
    </source>
</evidence>
<feature type="region of interest" description="Disordered" evidence="4">
    <location>
        <begin position="1165"/>
        <end position="1194"/>
    </location>
</feature>
<dbReference type="Pfam" id="PF02181">
    <property type="entry name" value="FH2"/>
    <property type="match status" value="1"/>
</dbReference>
<feature type="compositionally biased region" description="Low complexity" evidence="4">
    <location>
        <begin position="183"/>
        <end position="194"/>
    </location>
</feature>
<feature type="region of interest" description="Disordered" evidence="4">
    <location>
        <begin position="649"/>
        <end position="931"/>
    </location>
</feature>
<evidence type="ECO:0000256" key="1">
    <source>
        <dbReference type="ARBA" id="ARBA00006468"/>
    </source>
</evidence>
<feature type="compositionally biased region" description="Low complexity" evidence="4">
    <location>
        <begin position="837"/>
        <end position="846"/>
    </location>
</feature>
<dbReference type="PRINTS" id="PR01217">
    <property type="entry name" value="PRICHEXTENSN"/>
</dbReference>
<feature type="compositionally biased region" description="Pro residues" evidence="4">
    <location>
        <begin position="878"/>
        <end position="889"/>
    </location>
</feature>
<comment type="caution">
    <text evidence="7">The sequence shown here is derived from an EMBL/GenBank/DDBJ whole genome shotgun (WGS) entry which is preliminary data.</text>
</comment>
<dbReference type="InterPro" id="IPR051144">
    <property type="entry name" value="Formin_homology_domain"/>
</dbReference>
<dbReference type="Proteomes" id="UP001055712">
    <property type="component" value="Unassembled WGS sequence"/>
</dbReference>
<evidence type="ECO:0000259" key="5">
    <source>
        <dbReference type="PROSITE" id="PS51182"/>
    </source>
</evidence>
<sequence length="1517" mass="154769">MSLGLFSWPWGGSPPQAAKPYFLTDRVLACIYEEDRESWNKSYRRTFLSEGYKSYLQLAAQELKSICSGRGGVQFFNLSPAWLDNAVYADFNKSVFELPTAIWEKPSGLALCPLHILFLICTSMHSWLSLSPDNIVVLHARTCTGTERHFIHLVAACHLIFSVGCDSIHLAMKLLPPLGVGSGPNSGSAAPGTPKSGGGGWGLMTASDSSGSLSSVGGAAGGGRGVRSSGSQSRTLLPGQLRYGSYFTTLLHRDEELPATCSQRLLLRQVVCSKLGCFAEGGMFPDSPMRHPSRQQQQQQQQQQRTTVATARTLLVVFQRGRQIWSQGASLATLGEEDDTVIFDVGLPVCGDVTVAIWFTDHFSEWDPPALAYAFHTAFVDCEGGGKVVRAKAHQLDVPGSSLAAAQYAEREGFFMDLKLLMEEESEEEQGQEREGGQGPRQTTALAGEDLTADVERLRSSWADLIEQTEGWLDFKPAPAGGGMHDVTRELRAVQAAGLNPSQIPRSLHSRQGSQASSSRVPSSRVSSAGSSPRASGSQQVPPPAFGPPLQLESGGGGGGSPARGQGEQADADGGQGIQRHTTTAVDADDGMAAAGGERGSLAHEPRRGDSAKAAIALLHIAAQSSGGGGGAARRLDVDSAALEVLPSQQQLQSSAASVSVAPGEEAAPGQTAAGPPPAAGSSGQQLEDGPLPPSPKSPLVVAKAPGSDGGATAAAASSASDRSSKDRGEQAAAAEAAAGLAADGTSSMGPAGGTAAAGPAPPPPPPPLPPRGSPGGLRAAAAAAAAARAAGGPSVPAPPSPGPAPAPPPPPLPARSPGGARVGPSPPPPPPPLPGRSPGRAGSASPRPPPAAPPPPPPALLLPGRLSAGGSGAKGGGPPPPPPPPLPPGVARTPGGKRGLPPPPPFPGAAARQPLSIPGTPGRRDPGAPKLRAFYWSSRPALQPGTLWSDIAPVGNLPQPYSTALTRLFEVRDSRPATPASAARKERGGGGAAVVRVIGLPRANNVSIMLTQFSAFKTPEAIRAAVLAGSEQLGLEHLSLLLQIAPTAEEAKALRMFRGPASELSPPEQFLLVMAAVPRLISKVQALIFRKQFEGLCGEALAGMETLRAACTQIRSSARLRRVLALVLAAGNQLNEGTARGGAAAVKLESLLKLNDVKVTAAPAGSAAAAPRPPSTTRAAPEQQAAADGSGAGAGAAGAGAAGAAATEMEGDGAAAAASPPLPAVKTLLEFVAWAALEQEHEGISSSSSSSAAALEAGRTASSSSNSTRSGGARAAATMAERAAAAERGERLARSVRGGFLAQELPDLALAVRRMQTDVADSMRSLEGGMRNLQQELAAELEQQQQQPKVADGNGNGNSNSNGGSSGMPGRLAPGRQAAFNSELEAAAAARGGGDSGDGTLAGADGASGSAEGERQQAEGQGTGEGEEPLPPFASMLSSFLAAAQQQQQQLEATSKQTSAVVQATVEWLGEEAGDKEAAVFEMLLNFQTALDLCCKKVHRQMTAGAAAADARQRRW</sequence>
<evidence type="ECO:0000313" key="7">
    <source>
        <dbReference type="EMBL" id="KAI3431749.1"/>
    </source>
</evidence>
<feature type="compositionally biased region" description="Low complexity" evidence="4">
    <location>
        <begin position="732"/>
        <end position="743"/>
    </location>
</feature>
<evidence type="ECO:0000313" key="8">
    <source>
        <dbReference type="Proteomes" id="UP001055712"/>
    </source>
</evidence>
<feature type="compositionally biased region" description="Pro residues" evidence="4">
    <location>
        <begin position="825"/>
        <end position="836"/>
    </location>
</feature>
<dbReference type="Gene3D" id="3.90.190.10">
    <property type="entry name" value="Protein tyrosine phosphatase superfamily"/>
    <property type="match status" value="1"/>
</dbReference>
<evidence type="ECO:0000256" key="2">
    <source>
        <dbReference type="ARBA" id="ARBA00022912"/>
    </source>
</evidence>
<gene>
    <name evidence="7" type="ORF">D9Q98_004791</name>
</gene>
<feature type="domain" description="FH2" evidence="6">
    <location>
        <begin position="922"/>
        <end position="1517"/>
    </location>
</feature>
<feature type="compositionally biased region" description="Low complexity" evidence="4">
    <location>
        <begin position="777"/>
        <end position="795"/>
    </location>
</feature>
<dbReference type="OrthoDB" id="512325at2759"/>
<feature type="region of interest" description="Disordered" evidence="4">
    <location>
        <begin position="1340"/>
        <end position="1434"/>
    </location>
</feature>
<evidence type="ECO:0000256" key="4">
    <source>
        <dbReference type="SAM" id="MobiDB-lite"/>
    </source>
</evidence>